<dbReference type="STRING" id="1859457.BET10_13325"/>
<dbReference type="Proteomes" id="UP000179786">
    <property type="component" value="Unassembled WGS sequence"/>
</dbReference>
<dbReference type="RefSeq" id="WP_070985730.1">
    <property type="nucleotide sequence ID" value="NZ_MKJU01000026.1"/>
</dbReference>
<evidence type="ECO:0000313" key="1">
    <source>
        <dbReference type="EMBL" id="OHU90366.1"/>
    </source>
</evidence>
<comment type="caution">
    <text evidence="1">The sequence shown here is derived from an EMBL/GenBank/DDBJ whole genome shotgun (WGS) entry which is preliminary data.</text>
</comment>
<organism evidence="1 2">
    <name type="scientific">Pseudoalteromonas amylolytica</name>
    <dbReference type="NCBI Taxonomy" id="1859457"/>
    <lineage>
        <taxon>Bacteria</taxon>
        <taxon>Pseudomonadati</taxon>
        <taxon>Pseudomonadota</taxon>
        <taxon>Gammaproteobacteria</taxon>
        <taxon>Alteromonadales</taxon>
        <taxon>Pseudoalteromonadaceae</taxon>
        <taxon>Pseudoalteromonas</taxon>
    </lineage>
</organism>
<name>A0A1S1MQ56_9GAMM</name>
<sequence>MHSLYAEILDITPLVLNNRYCVSDANQNECETVEPCHLSPLLWEDIKLATARELHNVFKAQSIEIQGTSLYLPAEQLSSAQKRQLWALLSE</sequence>
<keyword evidence="2" id="KW-1185">Reference proteome</keyword>
<gene>
    <name evidence="1" type="ORF">BET10_13325</name>
</gene>
<dbReference type="AlphaFoldDB" id="A0A1S1MQ56"/>
<evidence type="ECO:0000313" key="2">
    <source>
        <dbReference type="Proteomes" id="UP000179786"/>
    </source>
</evidence>
<reference evidence="1 2" key="1">
    <citation type="submission" date="2016-09" db="EMBL/GenBank/DDBJ databases">
        <title>Pseudoalteromonas amylolytica sp. nov., isolated from the surface seawater.</title>
        <authorList>
            <person name="Wu Y.-H."/>
            <person name="Cheng H."/>
            <person name="Jin X.-B."/>
            <person name="Wang C.-S."/>
            <person name="Xu X.-W."/>
        </authorList>
    </citation>
    <scope>NUCLEOTIDE SEQUENCE [LARGE SCALE GENOMIC DNA]</scope>
    <source>
        <strain evidence="1 2">JW1</strain>
    </source>
</reference>
<dbReference type="OrthoDB" id="6309423at2"/>
<proteinExistence type="predicted"/>
<dbReference type="EMBL" id="MKJU01000026">
    <property type="protein sequence ID" value="OHU90366.1"/>
    <property type="molecule type" value="Genomic_DNA"/>
</dbReference>
<protein>
    <submittedName>
        <fullName evidence="1">Uncharacterized protein</fullName>
    </submittedName>
</protein>
<accession>A0A1S1MQ56</accession>